<evidence type="ECO:0000256" key="1">
    <source>
        <dbReference type="ARBA" id="ARBA00004298"/>
    </source>
</evidence>
<evidence type="ECO:0000256" key="11">
    <source>
        <dbReference type="SAM" id="Phobius"/>
    </source>
</evidence>
<keyword evidence="10 11" id="KW-0472">Membrane</keyword>
<dbReference type="GO" id="GO:0006120">
    <property type="term" value="P:mitochondrial electron transport, NADH to ubiquinone"/>
    <property type="evidence" value="ECO:0007669"/>
    <property type="project" value="InterPro"/>
</dbReference>
<dbReference type="PhylomeDB" id="A0A1B0FAB0"/>
<dbReference type="EMBL" id="CCAG010012870">
    <property type="status" value="NOT_ANNOTATED_CDS"/>
    <property type="molecule type" value="Genomic_DNA"/>
</dbReference>
<dbReference type="PANTHER" id="PTHR13099:SF0">
    <property type="entry name" value="NADH DEHYDROGENASE [UBIQUINONE] 1 SUBUNIT C2-RELATED"/>
    <property type="match status" value="1"/>
</dbReference>
<evidence type="ECO:0000256" key="4">
    <source>
        <dbReference type="ARBA" id="ARBA00022660"/>
    </source>
</evidence>
<dbReference type="InterPro" id="IPR009423">
    <property type="entry name" value="NDUC2"/>
</dbReference>
<organism evidence="12 13">
    <name type="scientific">Glossina morsitans morsitans</name>
    <name type="common">Savannah tsetse fly</name>
    <dbReference type="NCBI Taxonomy" id="37546"/>
    <lineage>
        <taxon>Eukaryota</taxon>
        <taxon>Metazoa</taxon>
        <taxon>Ecdysozoa</taxon>
        <taxon>Arthropoda</taxon>
        <taxon>Hexapoda</taxon>
        <taxon>Insecta</taxon>
        <taxon>Pterygota</taxon>
        <taxon>Neoptera</taxon>
        <taxon>Endopterygota</taxon>
        <taxon>Diptera</taxon>
        <taxon>Brachycera</taxon>
        <taxon>Muscomorpha</taxon>
        <taxon>Hippoboscoidea</taxon>
        <taxon>Glossinidae</taxon>
        <taxon>Glossina</taxon>
    </lineage>
</organism>
<dbReference type="GO" id="GO:0005743">
    <property type="term" value="C:mitochondrial inner membrane"/>
    <property type="evidence" value="ECO:0007669"/>
    <property type="project" value="UniProtKB-SubCell"/>
</dbReference>
<keyword evidence="8 11" id="KW-1133">Transmembrane helix</keyword>
<keyword evidence="6" id="KW-0999">Mitochondrion inner membrane</keyword>
<feature type="transmembrane region" description="Helical" evidence="11">
    <location>
        <begin position="68"/>
        <end position="89"/>
    </location>
</feature>
<dbReference type="AlphaFoldDB" id="A0A1B0FAB0"/>
<comment type="similarity">
    <text evidence="2">Belongs to the complex I NDUFC2 subunit family.</text>
</comment>
<accession>A0A1B0FAB0</accession>
<evidence type="ECO:0000256" key="2">
    <source>
        <dbReference type="ARBA" id="ARBA00008674"/>
    </source>
</evidence>
<dbReference type="EnsemblMetazoa" id="GMOY000440-RA">
    <property type="protein sequence ID" value="GMOY000440-PA"/>
    <property type="gene ID" value="GMOY000440"/>
</dbReference>
<evidence type="ECO:0000256" key="8">
    <source>
        <dbReference type="ARBA" id="ARBA00022989"/>
    </source>
</evidence>
<keyword evidence="3" id="KW-0813">Transport</keyword>
<dbReference type="VEuPathDB" id="VectorBase:GMOY000440"/>
<keyword evidence="4" id="KW-0679">Respiratory chain</keyword>
<dbReference type="Pfam" id="PF06374">
    <property type="entry name" value="NDUF_C2"/>
    <property type="match status" value="1"/>
</dbReference>
<keyword evidence="13" id="KW-1185">Reference proteome</keyword>
<evidence type="ECO:0000313" key="13">
    <source>
        <dbReference type="Proteomes" id="UP000092444"/>
    </source>
</evidence>
<evidence type="ECO:0000256" key="3">
    <source>
        <dbReference type="ARBA" id="ARBA00022448"/>
    </source>
</evidence>
<evidence type="ECO:0000256" key="10">
    <source>
        <dbReference type="ARBA" id="ARBA00023136"/>
    </source>
</evidence>
<keyword evidence="7" id="KW-0249">Electron transport</keyword>
<protein>
    <recommendedName>
        <fullName evidence="14">NADH dehydrogenase [ubiquinone] 1 subunit C2</fullName>
    </recommendedName>
</protein>
<evidence type="ECO:0008006" key="14">
    <source>
        <dbReference type="Google" id="ProtNLM"/>
    </source>
</evidence>
<sequence>MLCILLNYLRYYDVYKEETFKMLLDYLLFFLYVVLKVYRLNEMGSDVIDPLELLSNKNQREPRFLSSVYNPVAAALSGFGLAAFLNWGFRRPIFSGIQKHIGFAIAGGLIGKYLDEKRDEYFATRDAILRHYVELHPEDFPPIPRKKYADVLERWVPIR</sequence>
<dbReference type="PANTHER" id="PTHR13099">
    <property type="entry name" value="NADH-UBIQUINONE OXIDOREDUCTASE SUBUNIT B14.5B"/>
    <property type="match status" value="1"/>
</dbReference>
<evidence type="ECO:0000313" key="12">
    <source>
        <dbReference type="EnsemblMetazoa" id="GMOY000440-PA"/>
    </source>
</evidence>
<dbReference type="Proteomes" id="UP000092444">
    <property type="component" value="Unassembled WGS sequence"/>
</dbReference>
<name>A0A1B0FAB0_GLOMM</name>
<dbReference type="STRING" id="37546.A0A1B0FAB0"/>
<evidence type="ECO:0000256" key="5">
    <source>
        <dbReference type="ARBA" id="ARBA00022692"/>
    </source>
</evidence>
<evidence type="ECO:0000256" key="6">
    <source>
        <dbReference type="ARBA" id="ARBA00022792"/>
    </source>
</evidence>
<evidence type="ECO:0000256" key="9">
    <source>
        <dbReference type="ARBA" id="ARBA00023128"/>
    </source>
</evidence>
<comment type="subcellular location">
    <subcellularLocation>
        <location evidence="1">Mitochondrion inner membrane</location>
        <topology evidence="1">Single-pass membrane protein</topology>
        <orientation evidence="1">Matrix side</orientation>
    </subcellularLocation>
</comment>
<evidence type="ECO:0000256" key="7">
    <source>
        <dbReference type="ARBA" id="ARBA00022982"/>
    </source>
</evidence>
<keyword evidence="9" id="KW-0496">Mitochondrion</keyword>
<proteinExistence type="inferred from homology"/>
<keyword evidence="5 11" id="KW-0812">Transmembrane</keyword>
<reference evidence="12" key="1">
    <citation type="submission" date="2020-05" db="UniProtKB">
        <authorList>
            <consortium name="EnsemblMetazoa"/>
        </authorList>
    </citation>
    <scope>IDENTIFICATION</scope>
    <source>
        <strain evidence="12">Yale</strain>
    </source>
</reference>